<protein>
    <submittedName>
        <fullName evidence="2">Unannotated protein</fullName>
    </submittedName>
</protein>
<dbReference type="InterPro" id="IPR011009">
    <property type="entry name" value="Kinase-like_dom_sf"/>
</dbReference>
<dbReference type="EMBL" id="CAFBMF010000179">
    <property type="protein sequence ID" value="CAB4914814.1"/>
    <property type="molecule type" value="Genomic_DNA"/>
</dbReference>
<name>A0A6J6ZDR6_9ZZZZ</name>
<dbReference type="PANTHER" id="PTHR11012:SF30">
    <property type="entry name" value="PROTEIN KINASE-LIKE DOMAIN-CONTAINING"/>
    <property type="match status" value="1"/>
</dbReference>
<evidence type="ECO:0000313" key="3">
    <source>
        <dbReference type="EMBL" id="CAB4914814.1"/>
    </source>
</evidence>
<evidence type="ECO:0000313" key="2">
    <source>
        <dbReference type="EMBL" id="CAB4818834.1"/>
    </source>
</evidence>
<organism evidence="2">
    <name type="scientific">freshwater metagenome</name>
    <dbReference type="NCBI Taxonomy" id="449393"/>
    <lineage>
        <taxon>unclassified sequences</taxon>
        <taxon>metagenomes</taxon>
        <taxon>ecological metagenomes</taxon>
    </lineage>
</organism>
<dbReference type="SUPFAM" id="SSF56112">
    <property type="entry name" value="Protein kinase-like (PK-like)"/>
    <property type="match status" value="1"/>
</dbReference>
<reference evidence="2" key="1">
    <citation type="submission" date="2020-05" db="EMBL/GenBank/DDBJ databases">
        <authorList>
            <person name="Chiriac C."/>
            <person name="Salcher M."/>
            <person name="Ghai R."/>
            <person name="Kavagutti S V."/>
        </authorList>
    </citation>
    <scope>NUCLEOTIDE SEQUENCE</scope>
</reference>
<dbReference type="SMART" id="SM00587">
    <property type="entry name" value="CHK"/>
    <property type="match status" value="1"/>
</dbReference>
<dbReference type="Gene3D" id="3.90.1200.10">
    <property type="match status" value="1"/>
</dbReference>
<dbReference type="AlphaFoldDB" id="A0A6J6ZDR6"/>
<dbReference type="Pfam" id="PF02958">
    <property type="entry name" value="EcKL"/>
    <property type="match status" value="1"/>
</dbReference>
<proteinExistence type="predicted"/>
<gene>
    <name evidence="2" type="ORF">UFOPK3004_01718</name>
    <name evidence="3" type="ORF">UFOPK3494_01750</name>
</gene>
<dbReference type="PANTHER" id="PTHR11012">
    <property type="entry name" value="PROTEIN KINASE-LIKE DOMAIN-CONTAINING"/>
    <property type="match status" value="1"/>
</dbReference>
<dbReference type="InterPro" id="IPR015897">
    <property type="entry name" value="CHK_kinase-like"/>
</dbReference>
<evidence type="ECO:0000259" key="1">
    <source>
        <dbReference type="SMART" id="SM00587"/>
    </source>
</evidence>
<dbReference type="InterPro" id="IPR004119">
    <property type="entry name" value="EcKL"/>
</dbReference>
<dbReference type="EMBL" id="CAFAAL010000216">
    <property type="protein sequence ID" value="CAB4818834.1"/>
    <property type="molecule type" value="Genomic_DNA"/>
</dbReference>
<accession>A0A6J6ZDR6</accession>
<sequence length="358" mass="39441">MTSLPTTTAAVTAEWLTTALRSGGTINAQTTVATVEAKNMGAGIGFMGEVGRLEVTYTGGPGPKDIICKIPTQDPTIRGMLGPARVFEREARFYSEVAPQLSIVPQAYAVMAEYETDDYVLLMQDLGHLREGDQSVGVNAKDAMNALKTVARLHAEFWESPRLNSYEWVPAINSDGMKIGAGIYEQSLPGFLQVFAHAIDADMVPLMEKFGSNVHQLLDRFAAMPNTIVHFDYRLDNLFFGKGDDVWVIDFQTSSRGGGAYDVGYFMSQSVPIDVRREHEGALLKGYHDELVANGVTGYAFDQFMEDYRVGVLYGWIIPVYAVGTLDSSSERAMALWTEVIKRAQAAMRDHHVADLMN</sequence>
<feature type="domain" description="CHK kinase-like" evidence="1">
    <location>
        <begin position="109"/>
        <end position="297"/>
    </location>
</feature>